<evidence type="ECO:0000256" key="7">
    <source>
        <dbReference type="ARBA" id="ARBA00034754"/>
    </source>
</evidence>
<dbReference type="InterPro" id="IPR010372">
    <property type="entry name" value="DNA_pol3_delta_N"/>
</dbReference>
<evidence type="ECO:0000256" key="4">
    <source>
        <dbReference type="ARBA" id="ARBA00022695"/>
    </source>
</evidence>
<dbReference type="GO" id="GO:0003887">
    <property type="term" value="F:DNA-directed DNA polymerase activity"/>
    <property type="evidence" value="ECO:0007669"/>
    <property type="project" value="UniProtKB-UniRule"/>
</dbReference>
<dbReference type="CDD" id="cd18138">
    <property type="entry name" value="HLD_clamp_pol_III_delta"/>
    <property type="match status" value="1"/>
</dbReference>
<accession>A0A377H836</accession>
<evidence type="ECO:0000313" key="12">
    <source>
        <dbReference type="EMBL" id="STO38619.1"/>
    </source>
</evidence>
<comment type="similarity">
    <text evidence="7">Belongs to the DNA polymerase HolA subunit family.</text>
</comment>
<dbReference type="InterPro" id="IPR008921">
    <property type="entry name" value="DNA_pol3_clamp-load_cplx_C"/>
</dbReference>
<feature type="domain" description="DNA polymerase III delta N-terminal" evidence="10">
    <location>
        <begin position="22"/>
        <end position="141"/>
    </location>
</feature>
<evidence type="ECO:0000259" key="11">
    <source>
        <dbReference type="Pfam" id="PF14840"/>
    </source>
</evidence>
<dbReference type="Proteomes" id="UP000254232">
    <property type="component" value="Unassembled WGS sequence"/>
</dbReference>
<dbReference type="GO" id="GO:0009360">
    <property type="term" value="C:DNA polymerase III complex"/>
    <property type="evidence" value="ECO:0007669"/>
    <property type="project" value="UniProtKB-UniRule"/>
</dbReference>
<dbReference type="NCBIfam" id="TIGR01128">
    <property type="entry name" value="holA"/>
    <property type="match status" value="1"/>
</dbReference>
<evidence type="ECO:0000259" key="10">
    <source>
        <dbReference type="Pfam" id="PF06144"/>
    </source>
</evidence>
<dbReference type="InterPro" id="IPR005790">
    <property type="entry name" value="DNA_polIII_delta"/>
</dbReference>
<name>A0A377H836_9PAST</name>
<dbReference type="PANTHER" id="PTHR34388">
    <property type="entry name" value="DNA POLYMERASE III SUBUNIT DELTA"/>
    <property type="match status" value="1"/>
</dbReference>
<dbReference type="Gene3D" id="1.10.8.60">
    <property type="match status" value="1"/>
</dbReference>
<dbReference type="Gene3D" id="3.40.50.300">
    <property type="entry name" value="P-loop containing nucleotide triphosphate hydrolases"/>
    <property type="match status" value="1"/>
</dbReference>
<keyword evidence="3 12" id="KW-0808">Transferase</keyword>
<evidence type="ECO:0000256" key="8">
    <source>
        <dbReference type="ARBA" id="ARBA00049244"/>
    </source>
</evidence>
<protein>
    <recommendedName>
        <fullName evidence="2 9">DNA polymerase III subunit delta</fullName>
        <ecNumber evidence="1 9">2.7.7.7</ecNumber>
    </recommendedName>
</protein>
<feature type="domain" description="DNA polymerase III subunit delta C-terminal" evidence="11">
    <location>
        <begin position="215"/>
        <end position="344"/>
    </location>
</feature>
<dbReference type="EMBL" id="UGGZ01000001">
    <property type="protein sequence ID" value="STO38619.1"/>
    <property type="molecule type" value="Genomic_DNA"/>
</dbReference>
<dbReference type="InterPro" id="IPR027417">
    <property type="entry name" value="P-loop_NTPase"/>
</dbReference>
<dbReference type="GO" id="GO:0006261">
    <property type="term" value="P:DNA-templated DNA replication"/>
    <property type="evidence" value="ECO:0007669"/>
    <property type="project" value="TreeGrafter"/>
</dbReference>
<evidence type="ECO:0000256" key="9">
    <source>
        <dbReference type="NCBIfam" id="TIGR01128"/>
    </source>
</evidence>
<evidence type="ECO:0000256" key="5">
    <source>
        <dbReference type="ARBA" id="ARBA00022705"/>
    </source>
</evidence>
<dbReference type="SUPFAM" id="SSF48019">
    <property type="entry name" value="post-AAA+ oligomerization domain-like"/>
    <property type="match status" value="1"/>
</dbReference>
<evidence type="ECO:0000256" key="3">
    <source>
        <dbReference type="ARBA" id="ARBA00022679"/>
    </source>
</evidence>
<dbReference type="Pfam" id="PF06144">
    <property type="entry name" value="DNA_pol3_delta"/>
    <property type="match status" value="1"/>
</dbReference>
<gene>
    <name evidence="12" type="primary">holA</name>
    <name evidence="12" type="ORF">NCTC11413_01753</name>
</gene>
<evidence type="ECO:0000256" key="1">
    <source>
        <dbReference type="ARBA" id="ARBA00012417"/>
    </source>
</evidence>
<dbReference type="Pfam" id="PF14840">
    <property type="entry name" value="DNA_pol3_delt_C"/>
    <property type="match status" value="1"/>
</dbReference>
<evidence type="ECO:0000313" key="13">
    <source>
        <dbReference type="Proteomes" id="UP000254232"/>
    </source>
</evidence>
<keyword evidence="4 12" id="KW-0548">Nucleotidyltransferase</keyword>
<organism evidence="12 13">
    <name type="scientific">Gallibacterium anatis</name>
    <dbReference type="NCBI Taxonomy" id="750"/>
    <lineage>
        <taxon>Bacteria</taxon>
        <taxon>Pseudomonadati</taxon>
        <taxon>Pseudomonadota</taxon>
        <taxon>Gammaproteobacteria</taxon>
        <taxon>Pasteurellales</taxon>
        <taxon>Pasteurellaceae</taxon>
        <taxon>Gallibacterium</taxon>
    </lineage>
</organism>
<dbReference type="InterPro" id="IPR032780">
    <property type="entry name" value="DNA_pol3_delt_C"/>
</dbReference>
<keyword evidence="6" id="KW-0239">DNA-directed DNA polymerase</keyword>
<sequence length="346" mass="40367">MIIRIFANQLVHTLQQKTYPAYLLVGQDPLLIEESKYHLFQFGKQQGATQKQEIVIDSNTDWATLFTDLQTFGLFSQQQIFLFTLPDNINAQLQQQLQQLVSLLHSDIIAIFQIAKLTTTIEKQAWFKTLEQIKTLQINCQTPTLEQLPQWIQQRAKMMELSIDNEAVELLAYNYENNLAALKQTLQLMQLLYPQQKITLINAGQCIEQSAVFTPFQWIDAILQGKKYRCVRILEQLQNEGDVQPVVLLRILQKELLLLLRLGSDDKIKIENTQQMLNSQLLRQKFDQYKIWKNRRPLYSAAIQRLNYHRLYDAIQHLTVIEKAIKQQGDENSWQALQQLTVKLAA</sequence>
<proteinExistence type="inferred from homology"/>
<dbReference type="AlphaFoldDB" id="A0A377H836"/>
<dbReference type="GO" id="GO:0003677">
    <property type="term" value="F:DNA binding"/>
    <property type="evidence" value="ECO:0007669"/>
    <property type="project" value="InterPro"/>
</dbReference>
<keyword evidence="5" id="KW-0235">DNA replication</keyword>
<comment type="catalytic activity">
    <reaction evidence="8">
        <text>DNA(n) + a 2'-deoxyribonucleoside 5'-triphosphate = DNA(n+1) + diphosphate</text>
        <dbReference type="Rhea" id="RHEA:22508"/>
        <dbReference type="Rhea" id="RHEA-COMP:17339"/>
        <dbReference type="Rhea" id="RHEA-COMP:17340"/>
        <dbReference type="ChEBI" id="CHEBI:33019"/>
        <dbReference type="ChEBI" id="CHEBI:61560"/>
        <dbReference type="ChEBI" id="CHEBI:173112"/>
        <dbReference type="EC" id="2.7.7.7"/>
    </reaction>
</comment>
<dbReference type="PANTHER" id="PTHR34388:SF1">
    <property type="entry name" value="DNA POLYMERASE III SUBUNIT DELTA"/>
    <property type="match status" value="1"/>
</dbReference>
<evidence type="ECO:0000256" key="2">
    <source>
        <dbReference type="ARBA" id="ARBA00017703"/>
    </source>
</evidence>
<dbReference type="EC" id="2.7.7.7" evidence="1 9"/>
<dbReference type="SUPFAM" id="SSF52540">
    <property type="entry name" value="P-loop containing nucleoside triphosphate hydrolases"/>
    <property type="match status" value="1"/>
</dbReference>
<evidence type="ECO:0000256" key="6">
    <source>
        <dbReference type="ARBA" id="ARBA00022932"/>
    </source>
</evidence>
<dbReference type="Gene3D" id="1.20.272.10">
    <property type="match status" value="1"/>
</dbReference>
<dbReference type="OrthoDB" id="9770982at2"/>
<reference evidence="12 13" key="1">
    <citation type="submission" date="2018-06" db="EMBL/GenBank/DDBJ databases">
        <authorList>
            <consortium name="Pathogen Informatics"/>
            <person name="Doyle S."/>
        </authorList>
    </citation>
    <scope>NUCLEOTIDE SEQUENCE [LARGE SCALE GENOMIC DNA]</scope>
    <source>
        <strain evidence="12 13">NCTC11413</strain>
    </source>
</reference>